<evidence type="ECO:0000256" key="3">
    <source>
        <dbReference type="ARBA" id="ARBA00022729"/>
    </source>
</evidence>
<dbReference type="InterPro" id="IPR050245">
    <property type="entry name" value="PrsA_foldase"/>
</dbReference>
<keyword evidence="3" id="KW-0732">Signal</keyword>
<keyword evidence="4" id="KW-0697">Rotamase</keyword>
<keyword evidence="5" id="KW-0413">Isomerase</keyword>
<comment type="catalytic activity">
    <reaction evidence="1">
        <text>[protein]-peptidylproline (omega=180) = [protein]-peptidylproline (omega=0)</text>
        <dbReference type="Rhea" id="RHEA:16237"/>
        <dbReference type="Rhea" id="RHEA-COMP:10747"/>
        <dbReference type="Rhea" id="RHEA-COMP:10748"/>
        <dbReference type="ChEBI" id="CHEBI:83833"/>
        <dbReference type="ChEBI" id="CHEBI:83834"/>
        <dbReference type="EC" id="5.2.1.8"/>
    </reaction>
</comment>
<feature type="transmembrane region" description="Helical" evidence="6">
    <location>
        <begin position="29"/>
        <end position="50"/>
    </location>
</feature>
<dbReference type="SUPFAM" id="SSF109998">
    <property type="entry name" value="Triger factor/SurA peptide-binding domain-like"/>
    <property type="match status" value="1"/>
</dbReference>
<organism evidence="7 8">
    <name type="scientific">Candidatus Woykebacteria bacterium GWA1_44_8</name>
    <dbReference type="NCBI Taxonomy" id="1802591"/>
    <lineage>
        <taxon>Bacteria</taxon>
        <taxon>Candidatus Woykeibacteriota</taxon>
    </lineage>
</organism>
<dbReference type="GO" id="GO:0003755">
    <property type="term" value="F:peptidyl-prolyl cis-trans isomerase activity"/>
    <property type="evidence" value="ECO:0007669"/>
    <property type="project" value="UniProtKB-KW"/>
</dbReference>
<dbReference type="Gene3D" id="1.10.4030.10">
    <property type="entry name" value="Porin chaperone SurA, peptide-binding domain"/>
    <property type="match status" value="1"/>
</dbReference>
<evidence type="ECO:0000256" key="5">
    <source>
        <dbReference type="ARBA" id="ARBA00023235"/>
    </source>
</evidence>
<evidence type="ECO:0000256" key="1">
    <source>
        <dbReference type="ARBA" id="ARBA00000971"/>
    </source>
</evidence>
<reference evidence="7 8" key="1">
    <citation type="journal article" date="2016" name="Nat. Commun.">
        <title>Thousands of microbial genomes shed light on interconnected biogeochemical processes in an aquifer system.</title>
        <authorList>
            <person name="Anantharaman K."/>
            <person name="Brown C.T."/>
            <person name="Hug L.A."/>
            <person name="Sharon I."/>
            <person name="Castelle C.J."/>
            <person name="Probst A.J."/>
            <person name="Thomas B.C."/>
            <person name="Singh A."/>
            <person name="Wilkins M.J."/>
            <person name="Karaoz U."/>
            <person name="Brodie E.L."/>
            <person name="Williams K.H."/>
            <person name="Hubbard S.S."/>
            <person name="Banfield J.F."/>
        </authorList>
    </citation>
    <scope>NUCLEOTIDE SEQUENCE [LARGE SCALE GENOMIC DNA]</scope>
</reference>
<keyword evidence="6" id="KW-0812">Transmembrane</keyword>
<sequence>MARKKGQKIKFQLTKALSIFRKSWKTRRATYITAIILVIIVLAFGSLFVLKKNWFVVAMVNNRPITSIELYQKLNQQYGQAVLDSLIQEKLIKNEAKKQKVAVSTKELDGRLKEIEEQLGGKEALDYALKSRNLSLEQVKDQIKTQLLVEKMLGKDVEVTDADVETFIKDNPTAKDLSKDKIKEQVRSQKINEKFPVWIEDLKKNAKISKFI</sequence>
<dbReference type="Pfam" id="PF13624">
    <property type="entry name" value="SurA_N_3"/>
    <property type="match status" value="1"/>
</dbReference>
<evidence type="ECO:0000313" key="7">
    <source>
        <dbReference type="EMBL" id="OGY22483.1"/>
    </source>
</evidence>
<keyword evidence="6" id="KW-1133">Transmembrane helix</keyword>
<evidence type="ECO:0000256" key="4">
    <source>
        <dbReference type="ARBA" id="ARBA00023110"/>
    </source>
</evidence>
<protein>
    <recommendedName>
        <fullName evidence="2">peptidylprolyl isomerase</fullName>
        <ecNumber evidence="2">5.2.1.8</ecNumber>
    </recommendedName>
</protein>
<comment type="caution">
    <text evidence="7">The sequence shown here is derived from an EMBL/GenBank/DDBJ whole genome shotgun (WGS) entry which is preliminary data.</text>
</comment>
<dbReference type="EMBL" id="MHCN01000006">
    <property type="protein sequence ID" value="OGY22483.1"/>
    <property type="molecule type" value="Genomic_DNA"/>
</dbReference>
<evidence type="ECO:0000313" key="8">
    <source>
        <dbReference type="Proteomes" id="UP000176299"/>
    </source>
</evidence>
<dbReference type="STRING" id="1802591.A2113_01770"/>
<evidence type="ECO:0000256" key="6">
    <source>
        <dbReference type="SAM" id="Phobius"/>
    </source>
</evidence>
<gene>
    <name evidence="7" type="ORF">A2113_01770</name>
</gene>
<accession>A0A1G1W4C0</accession>
<dbReference type="AlphaFoldDB" id="A0A1G1W4C0"/>
<dbReference type="PANTHER" id="PTHR47245">
    <property type="entry name" value="PEPTIDYLPROLYL ISOMERASE"/>
    <property type="match status" value="1"/>
</dbReference>
<dbReference type="InterPro" id="IPR027304">
    <property type="entry name" value="Trigger_fact/SurA_dom_sf"/>
</dbReference>
<proteinExistence type="predicted"/>
<keyword evidence="6" id="KW-0472">Membrane</keyword>
<dbReference type="PANTHER" id="PTHR47245:SF1">
    <property type="entry name" value="FOLDASE PROTEIN PRSA"/>
    <property type="match status" value="1"/>
</dbReference>
<evidence type="ECO:0000256" key="2">
    <source>
        <dbReference type="ARBA" id="ARBA00013194"/>
    </source>
</evidence>
<dbReference type="Proteomes" id="UP000176299">
    <property type="component" value="Unassembled WGS sequence"/>
</dbReference>
<name>A0A1G1W4C0_9BACT</name>
<dbReference type="EC" id="5.2.1.8" evidence="2"/>